<feature type="transmembrane region" description="Helical" evidence="3">
    <location>
        <begin position="39"/>
        <end position="59"/>
    </location>
</feature>
<dbReference type="AlphaFoldDB" id="G5AL09"/>
<accession>G5AL09</accession>
<keyword evidence="1" id="KW-0716">Sensory transduction</keyword>
<organism evidence="4 5">
    <name type="scientific">Heterocephalus glaber</name>
    <name type="common">Naked mole rat</name>
    <dbReference type="NCBI Taxonomy" id="10181"/>
    <lineage>
        <taxon>Eukaryota</taxon>
        <taxon>Metazoa</taxon>
        <taxon>Chordata</taxon>
        <taxon>Craniata</taxon>
        <taxon>Vertebrata</taxon>
        <taxon>Euteleostomi</taxon>
        <taxon>Mammalia</taxon>
        <taxon>Eutheria</taxon>
        <taxon>Euarchontoglires</taxon>
        <taxon>Glires</taxon>
        <taxon>Rodentia</taxon>
        <taxon>Hystricomorpha</taxon>
        <taxon>Bathyergidae</taxon>
        <taxon>Heterocephalus</taxon>
    </lineage>
</organism>
<evidence type="ECO:0000256" key="2">
    <source>
        <dbReference type="ARBA" id="ARBA00022725"/>
    </source>
</evidence>
<dbReference type="InParanoid" id="G5AL09"/>
<gene>
    <name evidence="4" type="ORF">GW7_00135</name>
</gene>
<evidence type="ECO:0000313" key="4">
    <source>
        <dbReference type="EMBL" id="EHA97719.1"/>
    </source>
</evidence>
<evidence type="ECO:0000256" key="1">
    <source>
        <dbReference type="ARBA" id="ARBA00022606"/>
    </source>
</evidence>
<keyword evidence="2" id="KW-0552">Olfaction</keyword>
<protein>
    <submittedName>
        <fullName evidence="4">Olfactory receptor 2C3</fullName>
    </submittedName>
</protein>
<evidence type="ECO:0000313" key="5">
    <source>
        <dbReference type="Proteomes" id="UP000006813"/>
    </source>
</evidence>
<feature type="transmembrane region" description="Helical" evidence="3">
    <location>
        <begin position="71"/>
        <end position="90"/>
    </location>
</feature>
<dbReference type="Proteomes" id="UP000006813">
    <property type="component" value="Unassembled WGS sequence"/>
</dbReference>
<dbReference type="GO" id="GO:0007608">
    <property type="term" value="P:sensory perception of smell"/>
    <property type="evidence" value="ECO:0007669"/>
    <property type="project" value="UniProtKB-KW"/>
</dbReference>
<proteinExistence type="predicted"/>
<keyword evidence="3" id="KW-0812">Transmembrane</keyword>
<sequence length="116" mass="13054">MPCAHWWTHASCLAGVKMDIANRSSWDMFVLLGFSTRPALEPVLFVVLFYGSIIFMYLQTAKSCSHEQVKFMVLFYTVFMPTLNLLIYSLRNKDLQVALGHLLLGPCSTSGCGARE</sequence>
<reference evidence="4 5" key="1">
    <citation type="journal article" date="2011" name="Nature">
        <title>Genome sequencing reveals insights into physiology and longevity of the naked mole rat.</title>
        <authorList>
            <person name="Kim E.B."/>
            <person name="Fang X."/>
            <person name="Fushan A.A."/>
            <person name="Huang Z."/>
            <person name="Lobanov A.V."/>
            <person name="Han L."/>
            <person name="Marino S.M."/>
            <person name="Sun X."/>
            <person name="Turanov A.A."/>
            <person name="Yang P."/>
            <person name="Yim S.H."/>
            <person name="Zhao X."/>
            <person name="Kasaikina M.V."/>
            <person name="Stoletzki N."/>
            <person name="Peng C."/>
            <person name="Polak P."/>
            <person name="Xiong Z."/>
            <person name="Kiezun A."/>
            <person name="Zhu Y."/>
            <person name="Chen Y."/>
            <person name="Kryukov G.V."/>
            <person name="Zhang Q."/>
            <person name="Peshkin L."/>
            <person name="Yang L."/>
            <person name="Bronson R.T."/>
            <person name="Buffenstein R."/>
            <person name="Wang B."/>
            <person name="Han C."/>
            <person name="Li Q."/>
            <person name="Chen L."/>
            <person name="Zhao W."/>
            <person name="Sunyaev S.R."/>
            <person name="Park T.J."/>
            <person name="Zhang G."/>
            <person name="Wang J."/>
            <person name="Gladyshev V.N."/>
        </authorList>
    </citation>
    <scope>NUCLEOTIDE SEQUENCE [LARGE SCALE GENOMIC DNA]</scope>
</reference>
<dbReference type="EMBL" id="JH165753">
    <property type="protein sequence ID" value="EHA97719.1"/>
    <property type="molecule type" value="Genomic_DNA"/>
</dbReference>
<dbReference type="PANTHER" id="PTHR48018">
    <property type="entry name" value="OLFACTORY RECEPTOR"/>
    <property type="match status" value="1"/>
</dbReference>
<keyword evidence="3" id="KW-0472">Membrane</keyword>
<keyword evidence="4" id="KW-0675">Receptor</keyword>
<name>G5AL09_HETGA</name>
<dbReference type="SUPFAM" id="SSF81321">
    <property type="entry name" value="Family A G protein-coupled receptor-like"/>
    <property type="match status" value="1"/>
</dbReference>
<evidence type="ECO:0000256" key="3">
    <source>
        <dbReference type="SAM" id="Phobius"/>
    </source>
</evidence>
<keyword evidence="3" id="KW-1133">Transmembrane helix</keyword>